<gene>
    <name evidence="1" type="ORF">I7I52_03067</name>
</gene>
<reference evidence="1 2" key="1">
    <citation type="submission" date="2021-01" db="EMBL/GenBank/DDBJ databases">
        <title>Chromosome-level genome assembly of a human fungal pathogen reveals clustering of transcriptionally co-regulated genes.</title>
        <authorList>
            <person name="Voorhies M."/>
            <person name="Cohen S."/>
            <person name="Shea T.P."/>
            <person name="Petrus S."/>
            <person name="Munoz J.F."/>
            <person name="Poplawski S."/>
            <person name="Goldman W.E."/>
            <person name="Michael T."/>
            <person name="Cuomo C.A."/>
            <person name="Sil A."/>
            <person name="Beyhan S."/>
        </authorList>
    </citation>
    <scope>NUCLEOTIDE SEQUENCE [LARGE SCALE GENOMIC DNA]</scope>
    <source>
        <strain evidence="1 2">G184AR</strain>
    </source>
</reference>
<proteinExistence type="predicted"/>
<protein>
    <submittedName>
        <fullName evidence="1">Uncharacterized protein</fullName>
    </submittedName>
</protein>
<comment type="caution">
    <text evidence="1">The sequence shown here is derived from an EMBL/GenBank/DDBJ whole genome shotgun (WGS) entry which is preliminary data.</text>
</comment>
<sequence>MSLCSEWDCWLVNEDFLSSLPRLLHPIMAYHNQSMDHERINARHRAPPIPQPHNEVTCGNDEKYTKATNCQSMNNSHVRKNVSSSHTSKVLYMYCALI</sequence>
<organism evidence="1 2">
    <name type="scientific">Ajellomyces capsulatus</name>
    <name type="common">Darling's disease fungus</name>
    <name type="synonym">Histoplasma capsulatum</name>
    <dbReference type="NCBI Taxonomy" id="5037"/>
    <lineage>
        <taxon>Eukaryota</taxon>
        <taxon>Fungi</taxon>
        <taxon>Dikarya</taxon>
        <taxon>Ascomycota</taxon>
        <taxon>Pezizomycotina</taxon>
        <taxon>Eurotiomycetes</taxon>
        <taxon>Eurotiomycetidae</taxon>
        <taxon>Onygenales</taxon>
        <taxon>Ajellomycetaceae</taxon>
        <taxon>Histoplasma</taxon>
    </lineage>
</organism>
<evidence type="ECO:0000313" key="2">
    <source>
        <dbReference type="Proteomes" id="UP000670092"/>
    </source>
</evidence>
<name>A0A8H7Z8U1_AJECA</name>
<dbReference type="EMBL" id="JAEVHI010000001">
    <property type="protein sequence ID" value="KAG5304661.1"/>
    <property type="molecule type" value="Genomic_DNA"/>
</dbReference>
<dbReference type="OrthoDB" id="4084551at2759"/>
<dbReference type="VEuPathDB" id="FungiDB:I7I52_03067"/>
<dbReference type="AlphaFoldDB" id="A0A8H7Z8U1"/>
<dbReference type="Proteomes" id="UP000670092">
    <property type="component" value="Unassembled WGS sequence"/>
</dbReference>
<accession>A0A8H7Z8U1</accession>
<evidence type="ECO:0000313" key="1">
    <source>
        <dbReference type="EMBL" id="KAG5304661.1"/>
    </source>
</evidence>